<feature type="site" description="Electron transfer via tryptophanyl radical" evidence="5">
    <location>
        <position position="656"/>
    </location>
</feature>
<comment type="similarity">
    <text evidence="1">Belongs to the DNA photolyase class-1 family.</text>
</comment>
<evidence type="ECO:0000256" key="2">
    <source>
        <dbReference type="ARBA" id="ARBA00022630"/>
    </source>
</evidence>
<dbReference type="eggNOG" id="KOG0133">
    <property type="taxonomic scope" value="Eukaryota"/>
</dbReference>
<evidence type="ECO:0000313" key="8">
    <source>
        <dbReference type="EMBL" id="GAC94281.1"/>
    </source>
</evidence>
<dbReference type="Pfam" id="PF03441">
    <property type="entry name" value="FAD_binding_7"/>
    <property type="match status" value="1"/>
</dbReference>
<evidence type="ECO:0000256" key="5">
    <source>
        <dbReference type="PIRSR" id="PIRSR602081-2"/>
    </source>
</evidence>
<dbReference type="SUPFAM" id="SSF48173">
    <property type="entry name" value="Cryptochrome/photolyase FAD-binding domain"/>
    <property type="match status" value="1"/>
</dbReference>
<dbReference type="InterPro" id="IPR036155">
    <property type="entry name" value="Crypto/Photolyase_N_sf"/>
</dbReference>
<feature type="compositionally biased region" description="Basic and acidic residues" evidence="6">
    <location>
        <begin position="127"/>
        <end position="142"/>
    </location>
</feature>
<dbReference type="AlphaFoldDB" id="R9NZP9"/>
<dbReference type="InterPro" id="IPR036134">
    <property type="entry name" value="Crypto/Photolyase_FAD-like_sf"/>
</dbReference>
<evidence type="ECO:0000256" key="6">
    <source>
        <dbReference type="SAM" id="MobiDB-lite"/>
    </source>
</evidence>
<dbReference type="InterPro" id="IPR002081">
    <property type="entry name" value="Cryptochrome/DNA_photolyase_1"/>
</dbReference>
<dbReference type="GO" id="GO:0005737">
    <property type="term" value="C:cytoplasm"/>
    <property type="evidence" value="ECO:0007669"/>
    <property type="project" value="TreeGrafter"/>
</dbReference>
<feature type="binding site" evidence="4">
    <location>
        <begin position="669"/>
        <end position="671"/>
    </location>
    <ligand>
        <name>FAD</name>
        <dbReference type="ChEBI" id="CHEBI:57692"/>
    </ligand>
</feature>
<protein>
    <recommendedName>
        <fullName evidence="7">Photolyase/cryptochrome alpha/beta domain-containing protein</fullName>
    </recommendedName>
</protein>
<feature type="region of interest" description="Disordered" evidence="6">
    <location>
        <begin position="103"/>
        <end position="210"/>
    </location>
</feature>
<feature type="binding site" evidence="4">
    <location>
        <begin position="571"/>
        <end position="578"/>
    </location>
    <ligand>
        <name>FAD</name>
        <dbReference type="ChEBI" id="CHEBI:57692"/>
    </ligand>
</feature>
<comment type="cofactor">
    <cofactor evidence="4">
        <name>FAD</name>
        <dbReference type="ChEBI" id="CHEBI:57692"/>
    </cofactor>
    <text evidence="4">Binds 1 FAD per subunit.</text>
</comment>
<feature type="domain" description="Photolyase/cryptochrome alpha/beta" evidence="7">
    <location>
        <begin position="236"/>
        <end position="380"/>
    </location>
</feature>
<keyword evidence="2 4" id="KW-0285">Flavoprotein</keyword>
<dbReference type="GO" id="GO:0003904">
    <property type="term" value="F:deoxyribodipyrimidine photo-lyase activity"/>
    <property type="evidence" value="ECO:0007669"/>
    <property type="project" value="TreeGrafter"/>
</dbReference>
<evidence type="ECO:0000256" key="4">
    <source>
        <dbReference type="PIRSR" id="PIRSR602081-1"/>
    </source>
</evidence>
<dbReference type="PROSITE" id="PS51645">
    <property type="entry name" value="PHR_CRY_ALPHA_BETA"/>
    <property type="match status" value="1"/>
</dbReference>
<dbReference type="GO" id="GO:0071949">
    <property type="term" value="F:FAD binding"/>
    <property type="evidence" value="ECO:0007669"/>
    <property type="project" value="TreeGrafter"/>
</dbReference>
<dbReference type="InterPro" id="IPR006050">
    <property type="entry name" value="DNA_photolyase_N"/>
</dbReference>
<feature type="binding site" evidence="4">
    <location>
        <begin position="528"/>
        <end position="532"/>
    </location>
    <ligand>
        <name>FAD</name>
        <dbReference type="ChEBI" id="CHEBI:57692"/>
    </ligand>
</feature>
<dbReference type="SUPFAM" id="SSF52425">
    <property type="entry name" value="Cryptochrome/photolyase, N-terminal domain"/>
    <property type="match status" value="1"/>
</dbReference>
<evidence type="ECO:0000313" key="9">
    <source>
        <dbReference type="Proteomes" id="UP000014071"/>
    </source>
</evidence>
<dbReference type="InterPro" id="IPR014729">
    <property type="entry name" value="Rossmann-like_a/b/a_fold"/>
</dbReference>
<dbReference type="GO" id="GO:0005634">
    <property type="term" value="C:nucleus"/>
    <property type="evidence" value="ECO:0007669"/>
    <property type="project" value="TreeGrafter"/>
</dbReference>
<dbReference type="OrthoDB" id="435881at2759"/>
<proteinExistence type="inferred from homology"/>
<organism evidence="8 9">
    <name type="scientific">Pseudozyma hubeiensis (strain SY62)</name>
    <name type="common">Yeast</name>
    <dbReference type="NCBI Taxonomy" id="1305764"/>
    <lineage>
        <taxon>Eukaryota</taxon>
        <taxon>Fungi</taxon>
        <taxon>Dikarya</taxon>
        <taxon>Basidiomycota</taxon>
        <taxon>Ustilaginomycotina</taxon>
        <taxon>Ustilaginomycetes</taxon>
        <taxon>Ustilaginales</taxon>
        <taxon>Ustilaginaceae</taxon>
        <taxon>Pseudozyma</taxon>
    </lineage>
</organism>
<accession>R9NZP9</accession>
<dbReference type="GeneID" id="24107147"/>
<dbReference type="Proteomes" id="UP000014071">
    <property type="component" value="Unassembled WGS sequence"/>
</dbReference>
<dbReference type="InterPro" id="IPR005101">
    <property type="entry name" value="Cryptochr/Photolyase_FAD-bd"/>
</dbReference>
<dbReference type="PANTHER" id="PTHR11455">
    <property type="entry name" value="CRYPTOCHROME"/>
    <property type="match status" value="1"/>
</dbReference>
<feature type="site" description="Electron transfer via tryptophanyl radical" evidence="5">
    <location>
        <position position="679"/>
    </location>
</feature>
<dbReference type="Gene3D" id="3.40.50.620">
    <property type="entry name" value="HUPs"/>
    <property type="match status" value="1"/>
</dbReference>
<dbReference type="RefSeq" id="XP_012187868.1">
    <property type="nucleotide sequence ID" value="XM_012332478.1"/>
</dbReference>
<gene>
    <name evidence="8" type="ORF">PHSY_001852</name>
</gene>
<keyword evidence="9" id="KW-1185">Reference proteome</keyword>
<keyword evidence="3 4" id="KW-0274">FAD</keyword>
<reference evidence="9" key="1">
    <citation type="journal article" date="2013" name="Genome Announc.">
        <title>Draft genome sequence of the basidiomycetous yeast-like fungus Pseudozyma hubeiensis SY62, which produces an abundant amount of the biosurfactant mannosylerythritol lipids.</title>
        <authorList>
            <person name="Konishi M."/>
            <person name="Hatada Y."/>
            <person name="Horiuchi J."/>
        </authorList>
    </citation>
    <scope>NUCLEOTIDE SEQUENCE [LARGE SCALE GENOMIC DNA]</scope>
    <source>
        <strain evidence="9">SY62</strain>
    </source>
</reference>
<dbReference type="Pfam" id="PF00875">
    <property type="entry name" value="DNA_photolyase"/>
    <property type="match status" value="1"/>
</dbReference>
<dbReference type="EMBL" id="DF238783">
    <property type="protein sequence ID" value="GAC94281.1"/>
    <property type="molecule type" value="Genomic_DNA"/>
</dbReference>
<feature type="site" description="Electron transfer via tryptophanyl radical" evidence="5">
    <location>
        <position position="603"/>
    </location>
</feature>
<dbReference type="GO" id="GO:0003677">
    <property type="term" value="F:DNA binding"/>
    <property type="evidence" value="ECO:0007669"/>
    <property type="project" value="TreeGrafter"/>
</dbReference>
<feature type="binding site" evidence="4">
    <location>
        <position position="516"/>
    </location>
    <ligand>
        <name>FAD</name>
        <dbReference type="ChEBI" id="CHEBI:57692"/>
    </ligand>
</feature>
<dbReference type="PANTHER" id="PTHR11455:SF18">
    <property type="entry name" value="SI:CH1073-390K14.1"/>
    <property type="match status" value="1"/>
</dbReference>
<evidence type="ECO:0000259" key="7">
    <source>
        <dbReference type="PROSITE" id="PS51645"/>
    </source>
</evidence>
<name>R9NZP9_PSEHS</name>
<evidence type="ECO:0000256" key="1">
    <source>
        <dbReference type="ARBA" id="ARBA00005862"/>
    </source>
</evidence>
<dbReference type="STRING" id="1305764.R9NZP9"/>
<dbReference type="Gene3D" id="1.25.40.80">
    <property type="match status" value="1"/>
</dbReference>
<feature type="binding site" evidence="4">
    <location>
        <position position="568"/>
    </location>
    <ligand>
        <name>FAD</name>
        <dbReference type="ChEBI" id="CHEBI:57692"/>
    </ligand>
</feature>
<sequence>MPETHCWTAPCANAVPASRLPKPIDRVYLARSIHRRHGCLSCNKRDHLIFDFWPLSIHFTNVQLLSPHRARMPLRASFFRPLLRSVSTTNLITATCRITTTPPHLLPRTYSTSPPTMAPKRRPASPPHDEDEKALDPKLAEHPDEDESETSKPPSQKRQKKSSSSSKRSAVVTGGPKVESQYGSSAYAKSGDDWHRSDFNPSPRGRTDSKTPLQELEAALKTHAPSKHNDAGDGKNVVYWMRMHDLRIHDNRALAHASALAQERRKKKKGGNLIALFVITPADYKAHDRGARRIDFVLRTLASLKKELDKLNIPFVVYTHTDRPRTSIGEKVFSLCKQWNASQLTANIEYEVDELWRDLAMLEQKDKGGVSFSLFHDCYVVPPGRVVTNDGRPYSVFSPWNRRWTDCIAKDASLIEESPDPEANDAGARKDSTVGKLFDLDKLGGGFGIPEELEGFECKDREYMAKLWPVSDGAPKQVLDNFMSGKGGETALDRPANEPSTKDVGGNTKESRLARYAEGRNLMNENGTSRISPYLAAGLVSPRECLRRTRALTKGKLQVGRDSGAAMWNTEISFRDFYGHVLAAWPKVCMGHAFITKYENVKWETSSSTLEAWKAGLTGYPIVDAAQRQCIQQGYIHNRGRMITAMFLTKHLLHDWREGERFFSLNFIDQDFASNNGGWQWSASTGTDPQPYFRIFNPLSQSEKSDPMGEYIRHFVPELKGVKGNAIHDPYRRLGKAEFEKLGYPKPIVEHAEARQRALRRYKNPGDE</sequence>
<dbReference type="GO" id="GO:0043153">
    <property type="term" value="P:entrainment of circadian clock by photoperiod"/>
    <property type="evidence" value="ECO:0007669"/>
    <property type="project" value="TreeGrafter"/>
</dbReference>
<feature type="region of interest" description="Disordered" evidence="6">
    <location>
        <begin position="486"/>
        <end position="507"/>
    </location>
</feature>
<dbReference type="Gene3D" id="1.10.579.10">
    <property type="entry name" value="DNA Cyclobutane Dipyrimidine Photolyase, subunit A, domain 3"/>
    <property type="match status" value="1"/>
</dbReference>
<dbReference type="GO" id="GO:0032922">
    <property type="term" value="P:circadian regulation of gene expression"/>
    <property type="evidence" value="ECO:0007669"/>
    <property type="project" value="TreeGrafter"/>
</dbReference>
<dbReference type="HOGENOM" id="CLU_010348_2_1_1"/>
<evidence type="ECO:0000256" key="3">
    <source>
        <dbReference type="ARBA" id="ARBA00022827"/>
    </source>
</evidence>